<comment type="caution">
    <text evidence="2">The sequence shown here is derived from an EMBL/GenBank/DDBJ whole genome shotgun (WGS) entry which is preliminary data.</text>
</comment>
<organism evidence="2 3">
    <name type="scientific">Lepraria finkii</name>
    <dbReference type="NCBI Taxonomy" id="1340010"/>
    <lineage>
        <taxon>Eukaryota</taxon>
        <taxon>Fungi</taxon>
        <taxon>Dikarya</taxon>
        <taxon>Ascomycota</taxon>
        <taxon>Pezizomycotina</taxon>
        <taxon>Lecanoromycetes</taxon>
        <taxon>OSLEUM clade</taxon>
        <taxon>Lecanoromycetidae</taxon>
        <taxon>Lecanorales</taxon>
        <taxon>Lecanorineae</taxon>
        <taxon>Stereocaulaceae</taxon>
        <taxon>Lepraria</taxon>
    </lineage>
</organism>
<reference evidence="2 3" key="1">
    <citation type="submission" date="2024-09" db="EMBL/GenBank/DDBJ databases">
        <title>Rethinking Asexuality: The Enigmatic Case of Functional Sexual Genes in Lepraria (Stereocaulaceae).</title>
        <authorList>
            <person name="Doellman M."/>
            <person name="Sun Y."/>
            <person name="Barcenas-Pena A."/>
            <person name="Lumbsch H.T."/>
            <person name="Grewe F."/>
        </authorList>
    </citation>
    <scope>NUCLEOTIDE SEQUENCE [LARGE SCALE GENOMIC DNA]</scope>
    <source>
        <strain evidence="2 3">Grewe 0041</strain>
    </source>
</reference>
<feature type="compositionally biased region" description="Basic and acidic residues" evidence="1">
    <location>
        <begin position="65"/>
        <end position="83"/>
    </location>
</feature>
<protein>
    <submittedName>
        <fullName evidence="2">Uncharacterized protein</fullName>
    </submittedName>
</protein>
<accession>A0ABR4BPR0</accession>
<feature type="region of interest" description="Disordered" evidence="1">
    <location>
        <begin position="27"/>
        <end position="83"/>
    </location>
</feature>
<dbReference type="Proteomes" id="UP001590951">
    <property type="component" value="Unassembled WGS sequence"/>
</dbReference>
<feature type="compositionally biased region" description="Polar residues" evidence="1">
    <location>
        <begin position="42"/>
        <end position="51"/>
    </location>
</feature>
<evidence type="ECO:0000256" key="1">
    <source>
        <dbReference type="SAM" id="MobiDB-lite"/>
    </source>
</evidence>
<dbReference type="EMBL" id="JBHFEH010000001">
    <property type="protein sequence ID" value="KAL2059031.1"/>
    <property type="molecule type" value="Genomic_DNA"/>
</dbReference>
<name>A0ABR4BPR0_9LECA</name>
<evidence type="ECO:0000313" key="3">
    <source>
        <dbReference type="Proteomes" id="UP001590951"/>
    </source>
</evidence>
<evidence type="ECO:0000313" key="2">
    <source>
        <dbReference type="EMBL" id="KAL2059031.1"/>
    </source>
</evidence>
<feature type="compositionally biased region" description="Basic residues" evidence="1">
    <location>
        <begin position="52"/>
        <end position="64"/>
    </location>
</feature>
<sequence length="83" mass="8951">MLKTQQQDHLAGEAHIACSKQVLSTASNTPLQPTTAKEDSLQAATITTARSQKVKAKPKTKNQKPSKEIPEKLDPKAKSAEAE</sequence>
<gene>
    <name evidence="2" type="ORF">ABVK25_000323</name>
</gene>
<proteinExistence type="predicted"/>
<keyword evidence="3" id="KW-1185">Reference proteome</keyword>